<accession>A0ACB0YXW2</accession>
<protein>
    <submittedName>
        <fullName evidence="1">Uncharacterized protein</fullName>
    </submittedName>
</protein>
<keyword evidence="2" id="KW-1185">Reference proteome</keyword>
<sequence>MGIGFRNCSTNNYIYYYAKYGYIYNEKCEIFKLSPFSWNNNDTFGCGLVYPPTNMANQLPYIFFTQNGEQIGKGLLLKDNFDSYKPRVWLYCCSGEANFGNNLEAKPFEYAVSSHLIFKEFY</sequence>
<dbReference type="Proteomes" id="UP001497535">
    <property type="component" value="Unassembled WGS sequence"/>
</dbReference>
<reference evidence="1" key="1">
    <citation type="submission" date="2023-11" db="EMBL/GenBank/DDBJ databases">
        <authorList>
            <person name="Poullet M."/>
        </authorList>
    </citation>
    <scope>NUCLEOTIDE SEQUENCE</scope>
    <source>
        <strain evidence="1">E1834</strain>
    </source>
</reference>
<name>A0ACB0YXW2_MELEN</name>
<comment type="caution">
    <text evidence="1">The sequence shown here is derived from an EMBL/GenBank/DDBJ whole genome shotgun (WGS) entry which is preliminary data.</text>
</comment>
<gene>
    <name evidence="1" type="ORF">MENTE1834_LOCUS17996</name>
</gene>
<evidence type="ECO:0000313" key="2">
    <source>
        <dbReference type="Proteomes" id="UP001497535"/>
    </source>
</evidence>
<dbReference type="EMBL" id="CAVMJV010000020">
    <property type="protein sequence ID" value="CAK5068006.1"/>
    <property type="molecule type" value="Genomic_DNA"/>
</dbReference>
<proteinExistence type="predicted"/>
<evidence type="ECO:0000313" key="1">
    <source>
        <dbReference type="EMBL" id="CAK5068006.1"/>
    </source>
</evidence>
<organism evidence="1 2">
    <name type="scientific">Meloidogyne enterolobii</name>
    <name type="common">Root-knot nematode worm</name>
    <name type="synonym">Meloidogyne mayaguensis</name>
    <dbReference type="NCBI Taxonomy" id="390850"/>
    <lineage>
        <taxon>Eukaryota</taxon>
        <taxon>Metazoa</taxon>
        <taxon>Ecdysozoa</taxon>
        <taxon>Nematoda</taxon>
        <taxon>Chromadorea</taxon>
        <taxon>Rhabditida</taxon>
        <taxon>Tylenchina</taxon>
        <taxon>Tylenchomorpha</taxon>
        <taxon>Tylenchoidea</taxon>
        <taxon>Meloidogynidae</taxon>
        <taxon>Meloidogyninae</taxon>
        <taxon>Meloidogyne</taxon>
    </lineage>
</organism>